<name>A0AAP0JZ82_9MAGN</name>
<keyword evidence="2" id="KW-1185">Reference proteome</keyword>
<gene>
    <name evidence="1" type="ORF">Syun_012333</name>
</gene>
<reference evidence="1 2" key="1">
    <citation type="submission" date="2024-01" db="EMBL/GenBank/DDBJ databases">
        <title>Genome assemblies of Stephania.</title>
        <authorList>
            <person name="Yang L."/>
        </authorList>
    </citation>
    <scope>NUCLEOTIDE SEQUENCE [LARGE SCALE GENOMIC DNA]</scope>
    <source>
        <strain evidence="1">YNDBR</strain>
        <tissue evidence="1">Leaf</tissue>
    </source>
</reference>
<sequence>MAQVTQQIYVFNYMDIQIGIQGIQKATRHLKYLLPIKKRTPIQKVNLATMFGFAAQSGMKVVFVFGP</sequence>
<protein>
    <submittedName>
        <fullName evidence="1">Uncharacterized protein</fullName>
    </submittedName>
</protein>
<comment type="caution">
    <text evidence="1">The sequence shown here is derived from an EMBL/GenBank/DDBJ whole genome shotgun (WGS) entry which is preliminary data.</text>
</comment>
<accession>A0AAP0JZ82</accession>
<proteinExistence type="predicted"/>
<evidence type="ECO:0000313" key="1">
    <source>
        <dbReference type="EMBL" id="KAK9142933.1"/>
    </source>
</evidence>
<dbReference type="EMBL" id="JBBNAF010000005">
    <property type="protein sequence ID" value="KAK9142933.1"/>
    <property type="molecule type" value="Genomic_DNA"/>
</dbReference>
<evidence type="ECO:0000313" key="2">
    <source>
        <dbReference type="Proteomes" id="UP001420932"/>
    </source>
</evidence>
<dbReference type="Proteomes" id="UP001420932">
    <property type="component" value="Unassembled WGS sequence"/>
</dbReference>
<dbReference type="AlphaFoldDB" id="A0AAP0JZ82"/>
<organism evidence="1 2">
    <name type="scientific">Stephania yunnanensis</name>
    <dbReference type="NCBI Taxonomy" id="152371"/>
    <lineage>
        <taxon>Eukaryota</taxon>
        <taxon>Viridiplantae</taxon>
        <taxon>Streptophyta</taxon>
        <taxon>Embryophyta</taxon>
        <taxon>Tracheophyta</taxon>
        <taxon>Spermatophyta</taxon>
        <taxon>Magnoliopsida</taxon>
        <taxon>Ranunculales</taxon>
        <taxon>Menispermaceae</taxon>
        <taxon>Menispermoideae</taxon>
        <taxon>Cissampelideae</taxon>
        <taxon>Stephania</taxon>
    </lineage>
</organism>